<comment type="caution">
    <text evidence="3">The sequence shown here is derived from an EMBL/GenBank/DDBJ whole genome shotgun (WGS) entry which is preliminary data.</text>
</comment>
<evidence type="ECO:0000313" key="3">
    <source>
        <dbReference type="EMBL" id="RHZ63146.1"/>
    </source>
</evidence>
<reference evidence="3 4" key="1">
    <citation type="submission" date="2018-08" db="EMBL/GenBank/DDBJ databases">
        <title>Genome and evolution of the arbuscular mycorrhizal fungus Diversispora epigaea (formerly Glomus versiforme) and its bacterial endosymbionts.</title>
        <authorList>
            <person name="Sun X."/>
            <person name="Fei Z."/>
            <person name="Harrison M."/>
        </authorList>
    </citation>
    <scope>NUCLEOTIDE SEQUENCE [LARGE SCALE GENOMIC DNA]</scope>
    <source>
        <strain evidence="3 4">IT104</strain>
    </source>
</reference>
<dbReference type="PANTHER" id="PTHR36172:SF1">
    <property type="entry name" value="RESOLVASE-RELATED"/>
    <property type="match status" value="1"/>
</dbReference>
<dbReference type="Proteomes" id="UP000266861">
    <property type="component" value="Unassembled WGS sequence"/>
</dbReference>
<organism evidence="3 4">
    <name type="scientific">Diversispora epigaea</name>
    <dbReference type="NCBI Taxonomy" id="1348612"/>
    <lineage>
        <taxon>Eukaryota</taxon>
        <taxon>Fungi</taxon>
        <taxon>Fungi incertae sedis</taxon>
        <taxon>Mucoromycota</taxon>
        <taxon>Glomeromycotina</taxon>
        <taxon>Glomeromycetes</taxon>
        <taxon>Diversisporales</taxon>
        <taxon>Diversisporaceae</taxon>
        <taxon>Diversispora</taxon>
    </lineage>
</organism>
<protein>
    <recommendedName>
        <fullName evidence="2">Transposase putative helix-turn-helix domain-containing protein</fullName>
    </recommendedName>
</protein>
<dbReference type="STRING" id="1348612.A0A397HNH0"/>
<dbReference type="InterPro" id="IPR051491">
    <property type="entry name" value="Recombinase/Transposase-rel"/>
</dbReference>
<dbReference type="EMBL" id="PQFF01000303">
    <property type="protein sequence ID" value="RHZ63146.1"/>
    <property type="molecule type" value="Genomic_DNA"/>
</dbReference>
<evidence type="ECO:0000256" key="1">
    <source>
        <dbReference type="SAM" id="MobiDB-lite"/>
    </source>
</evidence>
<dbReference type="PANTHER" id="PTHR36172">
    <property type="match status" value="1"/>
</dbReference>
<evidence type="ECO:0000313" key="4">
    <source>
        <dbReference type="Proteomes" id="UP000266861"/>
    </source>
</evidence>
<gene>
    <name evidence="3" type="ORF">Glove_332g19</name>
</gene>
<keyword evidence="4" id="KW-1185">Reference proteome</keyword>
<feature type="compositionally biased region" description="Polar residues" evidence="1">
    <location>
        <begin position="21"/>
        <end position="39"/>
    </location>
</feature>
<dbReference type="InterPro" id="IPR021027">
    <property type="entry name" value="Transposase_put_HTH"/>
</dbReference>
<feature type="region of interest" description="Disordered" evidence="1">
    <location>
        <begin position="89"/>
        <end position="113"/>
    </location>
</feature>
<dbReference type="AlphaFoldDB" id="A0A397HNH0"/>
<name>A0A397HNH0_9GLOM</name>
<evidence type="ECO:0000259" key="2">
    <source>
        <dbReference type="Pfam" id="PF12323"/>
    </source>
</evidence>
<feature type="domain" description="Transposase putative helix-turn-helix" evidence="2">
    <location>
        <begin position="116"/>
        <end position="144"/>
    </location>
</feature>
<accession>A0A397HNH0</accession>
<feature type="compositionally biased region" description="Polar residues" evidence="1">
    <location>
        <begin position="1"/>
        <end position="11"/>
    </location>
</feature>
<dbReference type="OrthoDB" id="2445304at2759"/>
<dbReference type="Pfam" id="PF12323">
    <property type="entry name" value="HTH_OrfB_IS605"/>
    <property type="match status" value="1"/>
</dbReference>
<feature type="region of interest" description="Disordered" evidence="1">
    <location>
        <begin position="1"/>
        <end position="46"/>
    </location>
</feature>
<sequence length="314" mass="36247">MRTEPSEMTSNIRKRPRSTMPVISTENTSGFCPSGTNTHRGSRKSGGCPKRPLVLLWIQIQVVPTIAKPENLQSSQCLWHNIMDYVQLPEGENTPPKRLKSSKKEEKKPPAGKVQRIRLYPTQNERLKLRKWMGTVRWTYNQCLIAIEKEGVKWNKKDLRARCINAENFKNNTKLKWVIETPYPIRDEAMRDLLKGYSSNFASNKKFKMKFRSKKDPRQSIVIHSQHWGRSHDEYSFLPKIKSAEPLPEKLGYDSCIVMNRLEEFYLCIPKALEIRTENQGPLKGLGVITLDPGVRTFMTGYDPSGIAIEWGKK</sequence>
<proteinExistence type="predicted"/>